<dbReference type="AlphaFoldDB" id="A0A178J945"/>
<dbReference type="EMBL" id="JAPFIT010000010">
    <property type="protein sequence ID" value="MDC5739044.1"/>
    <property type="molecule type" value="Genomic_DNA"/>
</dbReference>
<proteinExistence type="predicted"/>
<reference evidence="1" key="2">
    <citation type="submission" date="2022-11" db="EMBL/GenBank/DDBJ databases">
        <title>Role of the vibriolysin VemA secreted by the emergent pathogen Vibrio europaeus in the colonization of Manila clam mucus.</title>
        <authorList>
            <person name="Martinez C."/>
            <person name="Rodriguez S."/>
            <person name="Vences A."/>
            <person name="Barja J.L."/>
            <person name="Toranzo A.E."/>
            <person name="Dubert J."/>
        </authorList>
    </citation>
    <scope>NUCLEOTIDE SEQUENCE</scope>
    <source>
        <strain evidence="1">3454</strain>
    </source>
</reference>
<dbReference type="GeneID" id="78078329"/>
<reference evidence="2 3" key="1">
    <citation type="submission" date="2016-03" db="EMBL/GenBank/DDBJ databases">
        <title>Draft genome sequence of the Vibrio tubiashii subs. europaeus.</title>
        <authorList>
            <person name="Spinard E."/>
            <person name="Dubert J."/>
            <person name="Nelson D.R."/>
            <person name="Barja J.L."/>
        </authorList>
    </citation>
    <scope>NUCLEOTIDE SEQUENCE [LARGE SCALE GENOMIC DNA]</scope>
    <source>
        <strain evidence="3">PP-638</strain>
        <strain evidence="2">PP2-638</strain>
    </source>
</reference>
<dbReference type="Proteomes" id="UP001150001">
    <property type="component" value="Unassembled WGS sequence"/>
</dbReference>
<sequence>MNVFSTALTGALVGCCMFSVSTSYLSGCADYYHEVNQSISQSYAECHSISQACLEASGETGDHTSCFLTSGWQQANERYLFQQRKSDKMKYQIGRVVELVL</sequence>
<comment type="caution">
    <text evidence="2">The sequence shown here is derived from an EMBL/GenBank/DDBJ whole genome shotgun (WGS) entry which is preliminary data.</text>
</comment>
<evidence type="ECO:0000313" key="2">
    <source>
        <dbReference type="EMBL" id="OAM98117.1"/>
    </source>
</evidence>
<dbReference type="EMBL" id="LUAX01000007">
    <property type="protein sequence ID" value="OAM98117.1"/>
    <property type="molecule type" value="Genomic_DNA"/>
</dbReference>
<evidence type="ECO:0008006" key="5">
    <source>
        <dbReference type="Google" id="ProtNLM"/>
    </source>
</evidence>
<keyword evidence="4" id="KW-1185">Reference proteome</keyword>
<protein>
    <recommendedName>
        <fullName evidence="5">Lipoprotein</fullName>
    </recommendedName>
</protein>
<organism evidence="2 3">
    <name type="scientific">Vibrio europaeus</name>
    <dbReference type="NCBI Taxonomy" id="300876"/>
    <lineage>
        <taxon>Bacteria</taxon>
        <taxon>Pseudomonadati</taxon>
        <taxon>Pseudomonadota</taxon>
        <taxon>Gammaproteobacteria</taxon>
        <taxon>Vibrionales</taxon>
        <taxon>Vibrionaceae</taxon>
        <taxon>Vibrio</taxon>
        <taxon>Vibrio oreintalis group</taxon>
    </lineage>
</organism>
<evidence type="ECO:0000313" key="3">
    <source>
        <dbReference type="Proteomes" id="UP000094761"/>
    </source>
</evidence>
<dbReference type="Proteomes" id="UP000094761">
    <property type="component" value="Unassembled WGS sequence"/>
</dbReference>
<accession>A0A178J945</accession>
<name>A0A178J945_9VIBR</name>
<evidence type="ECO:0000313" key="4">
    <source>
        <dbReference type="Proteomes" id="UP001150001"/>
    </source>
</evidence>
<evidence type="ECO:0000313" key="1">
    <source>
        <dbReference type="EMBL" id="MDC5739044.1"/>
    </source>
</evidence>
<dbReference type="RefSeq" id="WP_069669265.1">
    <property type="nucleotide sequence ID" value="NZ_JAPFIM010000018.1"/>
</dbReference>
<gene>
    <name evidence="2" type="ORF">AZ468_21610</name>
    <name evidence="1" type="ORF">OPW20_03140</name>
</gene>